<keyword evidence="2" id="KW-1133">Transmembrane helix</keyword>
<protein>
    <submittedName>
        <fullName evidence="3">Uncharacterized protein</fullName>
    </submittedName>
</protein>
<organism evidence="3 4">
    <name type="scientific">Cellulomonas flavigena (strain ATCC 482 / DSM 20109 / BCRC 11376 / JCM 18109 / NBRC 3775 / NCIMB 8073 / NRS 134)</name>
    <dbReference type="NCBI Taxonomy" id="446466"/>
    <lineage>
        <taxon>Bacteria</taxon>
        <taxon>Bacillati</taxon>
        <taxon>Actinomycetota</taxon>
        <taxon>Actinomycetes</taxon>
        <taxon>Micrococcales</taxon>
        <taxon>Cellulomonadaceae</taxon>
        <taxon>Cellulomonas</taxon>
    </lineage>
</organism>
<dbReference type="Proteomes" id="UP000000849">
    <property type="component" value="Chromosome"/>
</dbReference>
<sequence length="149" mass="15875">MNATVLMYLVYLTLSVGLTVWTARTLSRNGEVFLRDVFGGEERIAEATNRLLVVGFYLANLGFVALNLQVSASVRSTQHAIEALAPKLGGVALLLGIVHFANVVVLTQVRRNRTAPVRPPAPYGVPGPHAGHWGPPAPTGPHAPAPRTP</sequence>
<keyword evidence="2" id="KW-0472">Membrane</keyword>
<feature type="compositionally biased region" description="Pro residues" evidence="1">
    <location>
        <begin position="135"/>
        <end position="149"/>
    </location>
</feature>
<dbReference type="AlphaFoldDB" id="D5UDJ4"/>
<dbReference type="HOGENOM" id="CLU_123725_0_0_11"/>
<dbReference type="OrthoDB" id="193443at2"/>
<evidence type="ECO:0000256" key="2">
    <source>
        <dbReference type="SAM" id="Phobius"/>
    </source>
</evidence>
<dbReference type="RefSeq" id="WP_013118778.1">
    <property type="nucleotide sequence ID" value="NC_014151.1"/>
</dbReference>
<gene>
    <name evidence="3" type="ordered locus">Cfla_3578</name>
</gene>
<evidence type="ECO:0000256" key="1">
    <source>
        <dbReference type="SAM" id="MobiDB-lite"/>
    </source>
</evidence>
<reference evidence="3 4" key="1">
    <citation type="journal article" date="2010" name="Stand. Genomic Sci.">
        <title>Complete genome sequence of Cellulomonas flavigena type strain (134).</title>
        <authorList>
            <person name="Abt B."/>
            <person name="Foster B."/>
            <person name="Lapidus A."/>
            <person name="Clum A."/>
            <person name="Sun H."/>
            <person name="Pukall R."/>
            <person name="Lucas S."/>
            <person name="Glavina Del Rio T."/>
            <person name="Nolan M."/>
            <person name="Tice H."/>
            <person name="Cheng J.F."/>
            <person name="Pitluck S."/>
            <person name="Liolios K."/>
            <person name="Ivanova N."/>
            <person name="Mavromatis K."/>
            <person name="Ovchinnikova G."/>
            <person name="Pati A."/>
            <person name="Goodwin L."/>
            <person name="Chen A."/>
            <person name="Palaniappan K."/>
            <person name="Land M."/>
            <person name="Hauser L."/>
            <person name="Chang Y.J."/>
            <person name="Jeffries C.D."/>
            <person name="Rohde M."/>
            <person name="Goker M."/>
            <person name="Woyke T."/>
            <person name="Bristow J."/>
            <person name="Eisen J.A."/>
            <person name="Markowitz V."/>
            <person name="Hugenholtz P."/>
            <person name="Kyrpides N.C."/>
            <person name="Klenk H.P."/>
        </authorList>
    </citation>
    <scope>NUCLEOTIDE SEQUENCE [LARGE SCALE GENOMIC DNA]</scope>
    <source>
        <strain evidence="4">ATCC 482 / DSM 20109 / BCRC 11376 / JCM 18109 / NBRC 3775 / NCIMB 8073 / NRS 134</strain>
    </source>
</reference>
<name>D5UDJ4_CELFN</name>
<dbReference type="STRING" id="446466.Cfla_3578"/>
<feature type="region of interest" description="Disordered" evidence="1">
    <location>
        <begin position="116"/>
        <end position="149"/>
    </location>
</feature>
<dbReference type="eggNOG" id="ENOG5032UIF">
    <property type="taxonomic scope" value="Bacteria"/>
</dbReference>
<feature type="transmembrane region" description="Helical" evidence="2">
    <location>
        <begin position="6"/>
        <end position="26"/>
    </location>
</feature>
<dbReference type="KEGG" id="cfl:Cfla_3578"/>
<dbReference type="EMBL" id="CP001964">
    <property type="protein sequence ID" value="ADG76450.1"/>
    <property type="molecule type" value="Genomic_DNA"/>
</dbReference>
<keyword evidence="4" id="KW-1185">Reference proteome</keyword>
<feature type="transmembrane region" description="Helical" evidence="2">
    <location>
        <begin position="88"/>
        <end position="109"/>
    </location>
</feature>
<proteinExistence type="predicted"/>
<keyword evidence="2" id="KW-0812">Transmembrane</keyword>
<feature type="transmembrane region" description="Helical" evidence="2">
    <location>
        <begin position="47"/>
        <end position="68"/>
    </location>
</feature>
<evidence type="ECO:0000313" key="3">
    <source>
        <dbReference type="EMBL" id="ADG76450.1"/>
    </source>
</evidence>
<accession>D5UDJ4</accession>
<evidence type="ECO:0000313" key="4">
    <source>
        <dbReference type="Proteomes" id="UP000000849"/>
    </source>
</evidence>